<dbReference type="EMBL" id="PDND01000066">
    <property type="protein sequence ID" value="PGH33323.1"/>
    <property type="molecule type" value="Genomic_DNA"/>
</dbReference>
<accession>A0A2B7ZJH3</accession>
<evidence type="ECO:0000313" key="1">
    <source>
        <dbReference type="EMBL" id="PGH33323.1"/>
    </source>
</evidence>
<gene>
    <name evidence="1" type="ORF">GX50_03876</name>
</gene>
<dbReference type="AlphaFoldDB" id="A0A2B7ZJH3"/>
<protein>
    <submittedName>
        <fullName evidence="1">Uncharacterized protein</fullName>
    </submittedName>
</protein>
<dbReference type="VEuPathDB" id="FungiDB:EMCG_09183"/>
<evidence type="ECO:0000313" key="2">
    <source>
        <dbReference type="Proteomes" id="UP000226031"/>
    </source>
</evidence>
<proteinExistence type="predicted"/>
<name>A0A2B7ZJH3_9EURO</name>
<reference evidence="1 2" key="1">
    <citation type="submission" date="2017-10" db="EMBL/GenBank/DDBJ databases">
        <title>Comparative genomics in systemic dimorphic fungi from Ajellomycetaceae.</title>
        <authorList>
            <person name="Munoz J.F."/>
            <person name="Mcewen J.G."/>
            <person name="Clay O.K."/>
            <person name="Cuomo C.A."/>
        </authorList>
    </citation>
    <scope>NUCLEOTIDE SEQUENCE [LARGE SCALE GENOMIC DNA]</scope>
    <source>
        <strain evidence="1 2">UAMH4076</strain>
    </source>
</reference>
<keyword evidence="2" id="KW-1185">Reference proteome</keyword>
<organism evidence="1 2">
    <name type="scientific">[Emmonsia] crescens</name>
    <dbReference type="NCBI Taxonomy" id="73230"/>
    <lineage>
        <taxon>Eukaryota</taxon>
        <taxon>Fungi</taxon>
        <taxon>Dikarya</taxon>
        <taxon>Ascomycota</taxon>
        <taxon>Pezizomycotina</taxon>
        <taxon>Eurotiomycetes</taxon>
        <taxon>Eurotiomycetidae</taxon>
        <taxon>Onygenales</taxon>
        <taxon>Ajellomycetaceae</taxon>
        <taxon>Emergomyces</taxon>
    </lineage>
</organism>
<dbReference type="Proteomes" id="UP000226031">
    <property type="component" value="Unassembled WGS sequence"/>
</dbReference>
<sequence>MSTESKKNLNVHRLPPECNNELKNLKEHAHKVTSWRSISNTMKESIESLDSSEVETILREVESDHSFKILRISDRTQFITSNPVNLVSISNDFMISDCSDSNSIIIISAESIVKVTENVCYFHSCVDLLII</sequence>
<comment type="caution">
    <text evidence="1">The sequence shown here is derived from an EMBL/GenBank/DDBJ whole genome shotgun (WGS) entry which is preliminary data.</text>
</comment>